<evidence type="ECO:0000313" key="2">
    <source>
        <dbReference type="EMBL" id="KAL0572742.1"/>
    </source>
</evidence>
<dbReference type="Proteomes" id="UP001465976">
    <property type="component" value="Unassembled WGS sequence"/>
</dbReference>
<dbReference type="EMBL" id="JBAHYK010000589">
    <property type="protein sequence ID" value="KAL0572742.1"/>
    <property type="molecule type" value="Genomic_DNA"/>
</dbReference>
<proteinExistence type="predicted"/>
<keyword evidence="3" id="KW-1185">Reference proteome</keyword>
<evidence type="ECO:0000313" key="3">
    <source>
        <dbReference type="Proteomes" id="UP001465976"/>
    </source>
</evidence>
<name>A0ABR3FBW6_9AGAR</name>
<sequence>MAAFTSSSESKPLCMNAENAKYGDTYWESLYMVYPMDEDLDWEQAFNFALSHSDTSHSDSSSYGGSQSPTALDNPHSKSDEYDDRYDIENREGTTTSTAFYPGADTYYLPSSIVLVSLDLVCFHVHPEVLRSVTNNHFNSLLPARQKGVTFIDVPEQSSILNIILHLAYGISVTRFSPTFEMLSEAVYHLERYGIIPKVEITPTSALHATLMLYAPSHPLALYTLASKYDIFSLASSTSPHLLSLSLDKITDAMAEAMGPVYLARLLGLQQRRMDTLKELLSKQPPLHSPTRSCDSNAQKSVTKAWTLASAYLVWEARPDLSPTYLNSVLGSLPEHTTCESCKKALTDRINAVATSWQAVKASSCP</sequence>
<evidence type="ECO:0000256" key="1">
    <source>
        <dbReference type="SAM" id="MobiDB-lite"/>
    </source>
</evidence>
<feature type="region of interest" description="Disordered" evidence="1">
    <location>
        <begin position="57"/>
        <end position="83"/>
    </location>
</feature>
<comment type="caution">
    <text evidence="2">The sequence shown here is derived from an EMBL/GenBank/DDBJ whole genome shotgun (WGS) entry which is preliminary data.</text>
</comment>
<reference evidence="2 3" key="1">
    <citation type="submission" date="2024-02" db="EMBL/GenBank/DDBJ databases">
        <title>A draft genome for the cacao thread blight pathogen Marasmius crinis-equi.</title>
        <authorList>
            <person name="Cohen S.P."/>
            <person name="Baruah I.K."/>
            <person name="Amoako-Attah I."/>
            <person name="Bukari Y."/>
            <person name="Meinhardt L.W."/>
            <person name="Bailey B.A."/>
        </authorList>
    </citation>
    <scope>NUCLEOTIDE SEQUENCE [LARGE SCALE GENOMIC DNA]</scope>
    <source>
        <strain evidence="2 3">GH-76</strain>
    </source>
</reference>
<protein>
    <recommendedName>
        <fullName evidence="4">BTB domain-containing protein</fullName>
    </recommendedName>
</protein>
<evidence type="ECO:0008006" key="4">
    <source>
        <dbReference type="Google" id="ProtNLM"/>
    </source>
</evidence>
<accession>A0ABR3FBW6</accession>
<organism evidence="2 3">
    <name type="scientific">Marasmius crinis-equi</name>
    <dbReference type="NCBI Taxonomy" id="585013"/>
    <lineage>
        <taxon>Eukaryota</taxon>
        <taxon>Fungi</taxon>
        <taxon>Dikarya</taxon>
        <taxon>Basidiomycota</taxon>
        <taxon>Agaricomycotina</taxon>
        <taxon>Agaricomycetes</taxon>
        <taxon>Agaricomycetidae</taxon>
        <taxon>Agaricales</taxon>
        <taxon>Marasmiineae</taxon>
        <taxon>Marasmiaceae</taxon>
        <taxon>Marasmius</taxon>
    </lineage>
</organism>
<gene>
    <name evidence="2" type="ORF">V5O48_009222</name>
</gene>
<feature type="compositionally biased region" description="Low complexity" evidence="1">
    <location>
        <begin position="58"/>
        <end position="68"/>
    </location>
</feature>